<feature type="compositionally biased region" description="Basic and acidic residues" evidence="1">
    <location>
        <begin position="255"/>
        <end position="264"/>
    </location>
</feature>
<keyword evidence="2" id="KW-1133">Transmembrane helix</keyword>
<name>A0ABV3BXW7_9ACTN</name>
<comment type="caution">
    <text evidence="4">The sequence shown here is derived from an EMBL/GenBank/DDBJ whole genome shotgun (WGS) entry which is preliminary data.</text>
</comment>
<feature type="region of interest" description="Disordered" evidence="1">
    <location>
        <begin position="67"/>
        <end position="111"/>
    </location>
</feature>
<evidence type="ECO:0000256" key="2">
    <source>
        <dbReference type="SAM" id="Phobius"/>
    </source>
</evidence>
<accession>A0ABV3BXW7</accession>
<protein>
    <recommendedName>
        <fullName evidence="3">DUF8175 domain-containing protein</fullName>
    </recommendedName>
</protein>
<evidence type="ECO:0000259" key="3">
    <source>
        <dbReference type="Pfam" id="PF26526"/>
    </source>
</evidence>
<feature type="region of interest" description="Disordered" evidence="1">
    <location>
        <begin position="1"/>
        <end position="45"/>
    </location>
</feature>
<dbReference type="EMBL" id="JBEYXV010000022">
    <property type="protein sequence ID" value="MEU6825855.1"/>
    <property type="molecule type" value="Genomic_DNA"/>
</dbReference>
<evidence type="ECO:0000313" key="5">
    <source>
        <dbReference type="Proteomes" id="UP001551176"/>
    </source>
</evidence>
<evidence type="ECO:0000313" key="4">
    <source>
        <dbReference type="EMBL" id="MEU6825855.1"/>
    </source>
</evidence>
<dbReference type="RefSeq" id="WP_359356613.1">
    <property type="nucleotide sequence ID" value="NZ_JBEYXV010000022.1"/>
</dbReference>
<dbReference type="Pfam" id="PF26526">
    <property type="entry name" value="DUF8175"/>
    <property type="match status" value="1"/>
</dbReference>
<organism evidence="4 5">
    <name type="scientific">Streptomyces atriruber</name>
    <dbReference type="NCBI Taxonomy" id="545121"/>
    <lineage>
        <taxon>Bacteria</taxon>
        <taxon>Bacillati</taxon>
        <taxon>Actinomycetota</taxon>
        <taxon>Actinomycetes</taxon>
        <taxon>Kitasatosporales</taxon>
        <taxon>Streptomycetaceae</taxon>
        <taxon>Streptomyces</taxon>
    </lineage>
</organism>
<feature type="domain" description="DUF8175" evidence="3">
    <location>
        <begin position="95"/>
        <end position="252"/>
    </location>
</feature>
<sequence length="279" mass="29242">MSPDDDRNDGLFGGSGETRTRLPEGEGGDDVYGARRSPRPGRGSSRSLVTVVGVVVLLIAAIAFANRGGDDSSSSDGDGKKPDASSTAATGEKPVRGKNGGIPSGYAHDEQGAQSAASNYAVALGGTGMFKVDSRHGIVDTIYTPAAAAKLKGPMDDAYSTKFLETLGLDAKGNPPQGSTFVSRTVPVGTKVLKYNNDEAEISVWYMGILGMSGQRSTNPVSSTWQTWTFTLRWSDGDWRITADSQKSGPTPVPGDDRASASDDISKAIEEYGGFTYAR</sequence>
<keyword evidence="2" id="KW-0472">Membrane</keyword>
<dbReference type="Proteomes" id="UP001551176">
    <property type="component" value="Unassembled WGS sequence"/>
</dbReference>
<keyword evidence="2" id="KW-0812">Transmembrane</keyword>
<feature type="region of interest" description="Disordered" evidence="1">
    <location>
        <begin position="241"/>
        <end position="264"/>
    </location>
</feature>
<evidence type="ECO:0000256" key="1">
    <source>
        <dbReference type="SAM" id="MobiDB-lite"/>
    </source>
</evidence>
<proteinExistence type="predicted"/>
<feature type="transmembrane region" description="Helical" evidence="2">
    <location>
        <begin position="45"/>
        <end position="65"/>
    </location>
</feature>
<dbReference type="InterPro" id="IPR058488">
    <property type="entry name" value="DUF8175"/>
</dbReference>
<keyword evidence="5" id="KW-1185">Reference proteome</keyword>
<gene>
    <name evidence="4" type="ORF">ABZ921_35025</name>
</gene>
<reference evidence="4 5" key="1">
    <citation type="submission" date="2024-06" db="EMBL/GenBank/DDBJ databases">
        <title>The Natural Products Discovery Center: Release of the First 8490 Sequenced Strains for Exploring Actinobacteria Biosynthetic Diversity.</title>
        <authorList>
            <person name="Kalkreuter E."/>
            <person name="Kautsar S.A."/>
            <person name="Yang D."/>
            <person name="Bader C.D."/>
            <person name="Teijaro C.N."/>
            <person name="Fluegel L."/>
            <person name="Davis C.M."/>
            <person name="Simpson J.R."/>
            <person name="Lauterbach L."/>
            <person name="Steele A.D."/>
            <person name="Gui C."/>
            <person name="Meng S."/>
            <person name="Li G."/>
            <person name="Viehrig K."/>
            <person name="Ye F."/>
            <person name="Su P."/>
            <person name="Kiefer A.F."/>
            <person name="Nichols A."/>
            <person name="Cepeda A.J."/>
            <person name="Yan W."/>
            <person name="Fan B."/>
            <person name="Jiang Y."/>
            <person name="Adhikari A."/>
            <person name="Zheng C.-J."/>
            <person name="Schuster L."/>
            <person name="Cowan T.M."/>
            <person name="Smanski M.J."/>
            <person name="Chevrette M.G."/>
            <person name="De Carvalho L.P.S."/>
            <person name="Shen B."/>
        </authorList>
    </citation>
    <scope>NUCLEOTIDE SEQUENCE [LARGE SCALE GENOMIC DNA]</scope>
    <source>
        <strain evidence="4 5">NPDC046838</strain>
    </source>
</reference>